<feature type="transmembrane region" description="Helical" evidence="1">
    <location>
        <begin position="6"/>
        <end position="24"/>
    </location>
</feature>
<keyword evidence="1" id="KW-0472">Membrane</keyword>
<sequence>MSKTKWALLVLIVSVLFIVEYICFTPNKANTVGYKAIVDTSRAIDDISETEKRSPKISKDTVKLGWQLLANIDYVEEKTEDYPGGVLNPIINFQLKNLKNHYIEISGYVVPMDENSYALSSNVMSACFFCGMAGPESVMGIQFKNDTPSLKTDQYISLVGIFSYNDTNPEDWIYHIKDAKILKK</sequence>
<evidence type="ECO:0008006" key="4">
    <source>
        <dbReference type="Google" id="ProtNLM"/>
    </source>
</evidence>
<protein>
    <recommendedName>
        <fullName evidence="4">DUF3299 domain-containing protein</fullName>
    </recommendedName>
</protein>
<proteinExistence type="predicted"/>
<gene>
    <name evidence="2" type="ORF">DGQ38_09070</name>
</gene>
<reference evidence="2 3" key="1">
    <citation type="journal article" date="2018" name="Nat. Biotechnol.">
        <title>A standardized bacterial taxonomy based on genome phylogeny substantially revises the tree of life.</title>
        <authorList>
            <person name="Parks D.H."/>
            <person name="Chuvochina M."/>
            <person name="Waite D.W."/>
            <person name="Rinke C."/>
            <person name="Skarshewski A."/>
            <person name="Chaumeil P.A."/>
            <person name="Hugenholtz P."/>
        </authorList>
    </citation>
    <scope>NUCLEOTIDE SEQUENCE [LARGE SCALE GENOMIC DNA]</scope>
    <source>
        <strain evidence="2">UBA9359</strain>
    </source>
</reference>
<evidence type="ECO:0000256" key="1">
    <source>
        <dbReference type="SAM" id="Phobius"/>
    </source>
</evidence>
<dbReference type="RefSeq" id="WP_148211681.1">
    <property type="nucleotide sequence ID" value="NZ_CAJXAW010000012.1"/>
</dbReference>
<dbReference type="EMBL" id="DPMF01000218">
    <property type="protein sequence ID" value="HCV81187.1"/>
    <property type="molecule type" value="Genomic_DNA"/>
</dbReference>
<dbReference type="Proteomes" id="UP000264330">
    <property type="component" value="Unassembled WGS sequence"/>
</dbReference>
<organism evidence="2 3">
    <name type="scientific">Zunongwangia profunda</name>
    <dbReference type="NCBI Taxonomy" id="398743"/>
    <lineage>
        <taxon>Bacteria</taxon>
        <taxon>Pseudomonadati</taxon>
        <taxon>Bacteroidota</taxon>
        <taxon>Flavobacteriia</taxon>
        <taxon>Flavobacteriales</taxon>
        <taxon>Flavobacteriaceae</taxon>
        <taxon>Zunongwangia</taxon>
    </lineage>
</organism>
<name>A0A3D5IZL7_9FLAO</name>
<evidence type="ECO:0000313" key="3">
    <source>
        <dbReference type="Proteomes" id="UP000264330"/>
    </source>
</evidence>
<evidence type="ECO:0000313" key="2">
    <source>
        <dbReference type="EMBL" id="HCV81187.1"/>
    </source>
</evidence>
<comment type="caution">
    <text evidence="2">The sequence shown here is derived from an EMBL/GenBank/DDBJ whole genome shotgun (WGS) entry which is preliminary data.</text>
</comment>
<dbReference type="AlphaFoldDB" id="A0A3D5IZL7"/>
<keyword evidence="1" id="KW-1133">Transmembrane helix</keyword>
<accession>A0A3D5IZL7</accession>
<keyword evidence="1" id="KW-0812">Transmembrane</keyword>